<dbReference type="AlphaFoldDB" id="A0ABD0Q1U6"/>
<keyword evidence="2" id="KW-0812">Transmembrane</keyword>
<evidence type="ECO:0000256" key="2">
    <source>
        <dbReference type="SAM" id="Phobius"/>
    </source>
</evidence>
<evidence type="ECO:0000256" key="1">
    <source>
        <dbReference type="SAM" id="MobiDB-lite"/>
    </source>
</evidence>
<comment type="caution">
    <text evidence="3">The sequence shown here is derived from an EMBL/GenBank/DDBJ whole genome shotgun (WGS) entry which is preliminary data.</text>
</comment>
<keyword evidence="2" id="KW-0472">Membrane</keyword>
<keyword evidence="2" id="KW-1133">Transmembrane helix</keyword>
<evidence type="ECO:0000313" key="3">
    <source>
        <dbReference type="EMBL" id="KAL0180224.1"/>
    </source>
</evidence>
<dbReference type="InterPro" id="IPR009613">
    <property type="entry name" value="LMF"/>
</dbReference>
<feature type="non-terminal residue" evidence="3">
    <location>
        <position position="145"/>
    </location>
</feature>
<evidence type="ECO:0008006" key="5">
    <source>
        <dbReference type="Google" id="ProtNLM"/>
    </source>
</evidence>
<dbReference type="PANTHER" id="PTHR14463">
    <property type="entry name" value="LIPASE MATURATION FACTOR"/>
    <property type="match status" value="1"/>
</dbReference>
<dbReference type="PANTHER" id="PTHR14463:SF10">
    <property type="entry name" value="LIPASE MATURATION FACTOR 1"/>
    <property type="match status" value="1"/>
</dbReference>
<accession>A0ABD0Q1U6</accession>
<evidence type="ECO:0000313" key="4">
    <source>
        <dbReference type="Proteomes" id="UP001529510"/>
    </source>
</evidence>
<gene>
    <name evidence="3" type="ORF">M9458_025666</name>
</gene>
<feature type="compositionally biased region" description="Low complexity" evidence="1">
    <location>
        <begin position="1"/>
        <end position="13"/>
    </location>
</feature>
<organism evidence="3 4">
    <name type="scientific">Cirrhinus mrigala</name>
    <name type="common">Mrigala</name>
    <dbReference type="NCBI Taxonomy" id="683832"/>
    <lineage>
        <taxon>Eukaryota</taxon>
        <taxon>Metazoa</taxon>
        <taxon>Chordata</taxon>
        <taxon>Craniata</taxon>
        <taxon>Vertebrata</taxon>
        <taxon>Euteleostomi</taxon>
        <taxon>Actinopterygii</taxon>
        <taxon>Neopterygii</taxon>
        <taxon>Teleostei</taxon>
        <taxon>Ostariophysi</taxon>
        <taxon>Cypriniformes</taxon>
        <taxon>Cyprinidae</taxon>
        <taxon>Labeoninae</taxon>
        <taxon>Labeonini</taxon>
        <taxon>Cirrhinus</taxon>
    </lineage>
</organism>
<feature type="region of interest" description="Disordered" evidence="1">
    <location>
        <begin position="1"/>
        <end position="30"/>
    </location>
</feature>
<dbReference type="EMBL" id="JAMKFB020000012">
    <property type="protein sequence ID" value="KAL0180224.1"/>
    <property type="molecule type" value="Genomic_DNA"/>
</dbReference>
<proteinExistence type="predicted"/>
<keyword evidence="4" id="KW-1185">Reference proteome</keyword>
<protein>
    <recommendedName>
        <fullName evidence="5">Lipase maturation factor 1</fullName>
    </recommendedName>
</protein>
<name>A0ABD0Q1U6_CIRMR</name>
<dbReference type="Proteomes" id="UP001529510">
    <property type="component" value="Unassembled WGS sequence"/>
</dbReference>
<sequence>MASSSESSENSESFLRKRRGDPLVSDGLSHDSCSATVQDEDSTKYDKKVGVSLRTGTYWLTRIVLLRAIAFIYFVAFTVAYNQNKQLIGEKGLMPCKDYLRSVKRYVGGKIGMEALAYTPTVLWFMDWNDMDANLDGIALAGMAL</sequence>
<feature type="transmembrane region" description="Helical" evidence="2">
    <location>
        <begin position="59"/>
        <end position="81"/>
    </location>
</feature>
<reference evidence="3 4" key="1">
    <citation type="submission" date="2024-05" db="EMBL/GenBank/DDBJ databases">
        <title>Genome sequencing and assembly of Indian major carp, Cirrhinus mrigala (Hamilton, 1822).</title>
        <authorList>
            <person name="Mohindra V."/>
            <person name="Chowdhury L.M."/>
            <person name="Lal K."/>
            <person name="Jena J.K."/>
        </authorList>
    </citation>
    <scope>NUCLEOTIDE SEQUENCE [LARGE SCALE GENOMIC DNA]</scope>
    <source>
        <strain evidence="3">CM1030</strain>
        <tissue evidence="3">Blood</tissue>
    </source>
</reference>